<feature type="non-terminal residue" evidence="1">
    <location>
        <position position="54"/>
    </location>
</feature>
<accession>A0A6A6E5C2</accession>
<organism evidence="1 2">
    <name type="scientific">Zopfia rhizophila CBS 207.26</name>
    <dbReference type="NCBI Taxonomy" id="1314779"/>
    <lineage>
        <taxon>Eukaryota</taxon>
        <taxon>Fungi</taxon>
        <taxon>Dikarya</taxon>
        <taxon>Ascomycota</taxon>
        <taxon>Pezizomycotina</taxon>
        <taxon>Dothideomycetes</taxon>
        <taxon>Dothideomycetes incertae sedis</taxon>
        <taxon>Zopfiaceae</taxon>
        <taxon>Zopfia</taxon>
    </lineage>
</organism>
<evidence type="ECO:0000313" key="2">
    <source>
        <dbReference type="Proteomes" id="UP000800200"/>
    </source>
</evidence>
<protein>
    <submittedName>
        <fullName evidence="1">Uncharacterized protein</fullName>
    </submittedName>
</protein>
<dbReference type="Proteomes" id="UP000800200">
    <property type="component" value="Unassembled WGS sequence"/>
</dbReference>
<feature type="non-terminal residue" evidence="1">
    <location>
        <position position="1"/>
    </location>
</feature>
<reference evidence="1" key="1">
    <citation type="journal article" date="2020" name="Stud. Mycol.">
        <title>101 Dothideomycetes genomes: a test case for predicting lifestyles and emergence of pathogens.</title>
        <authorList>
            <person name="Haridas S."/>
            <person name="Albert R."/>
            <person name="Binder M."/>
            <person name="Bloem J."/>
            <person name="Labutti K."/>
            <person name="Salamov A."/>
            <person name="Andreopoulos B."/>
            <person name="Baker S."/>
            <person name="Barry K."/>
            <person name="Bills G."/>
            <person name="Bluhm B."/>
            <person name="Cannon C."/>
            <person name="Castanera R."/>
            <person name="Culley D."/>
            <person name="Daum C."/>
            <person name="Ezra D."/>
            <person name="Gonzalez J."/>
            <person name="Henrissat B."/>
            <person name="Kuo A."/>
            <person name="Liang C."/>
            <person name="Lipzen A."/>
            <person name="Lutzoni F."/>
            <person name="Magnuson J."/>
            <person name="Mondo S."/>
            <person name="Nolan M."/>
            <person name="Ohm R."/>
            <person name="Pangilinan J."/>
            <person name="Park H.-J."/>
            <person name="Ramirez L."/>
            <person name="Alfaro M."/>
            <person name="Sun H."/>
            <person name="Tritt A."/>
            <person name="Yoshinaga Y."/>
            <person name="Zwiers L.-H."/>
            <person name="Turgeon B."/>
            <person name="Goodwin S."/>
            <person name="Spatafora J."/>
            <person name="Crous P."/>
            <person name="Grigoriev I."/>
        </authorList>
    </citation>
    <scope>NUCLEOTIDE SEQUENCE</scope>
    <source>
        <strain evidence="1">CBS 207.26</strain>
    </source>
</reference>
<name>A0A6A6E5C2_9PEZI</name>
<dbReference type="AlphaFoldDB" id="A0A6A6E5C2"/>
<proteinExistence type="predicted"/>
<gene>
    <name evidence="1" type="ORF">K469DRAFT_487138</name>
</gene>
<dbReference type="EMBL" id="ML994634">
    <property type="protein sequence ID" value="KAF2185370.1"/>
    <property type="molecule type" value="Genomic_DNA"/>
</dbReference>
<evidence type="ECO:0000313" key="1">
    <source>
        <dbReference type="EMBL" id="KAF2185370.1"/>
    </source>
</evidence>
<keyword evidence="2" id="KW-1185">Reference proteome</keyword>
<sequence length="54" mass="6701">KEFYLIKELPKHYAQKVLEYFNLKLNESLHFKYQEIAKYLQRRVQVESEARILN</sequence>